<dbReference type="InterPro" id="IPR035906">
    <property type="entry name" value="MetI-like_sf"/>
</dbReference>
<accession>A0AB39YNN7</accession>
<dbReference type="PANTHER" id="PTHR32243">
    <property type="entry name" value="MALTOSE TRANSPORT SYSTEM PERMEASE-RELATED"/>
    <property type="match status" value="1"/>
</dbReference>
<comment type="subcellular location">
    <subcellularLocation>
        <location evidence="1 7">Cell membrane</location>
        <topology evidence="1 7">Multi-pass membrane protein</topology>
    </subcellularLocation>
</comment>
<evidence type="ECO:0000256" key="3">
    <source>
        <dbReference type="ARBA" id="ARBA00022475"/>
    </source>
</evidence>
<dbReference type="GO" id="GO:0005886">
    <property type="term" value="C:plasma membrane"/>
    <property type="evidence" value="ECO:0007669"/>
    <property type="project" value="UniProtKB-SubCell"/>
</dbReference>
<evidence type="ECO:0000256" key="6">
    <source>
        <dbReference type="ARBA" id="ARBA00023136"/>
    </source>
</evidence>
<comment type="similarity">
    <text evidence="7">Belongs to the binding-protein-dependent transport system permease family.</text>
</comment>
<protein>
    <submittedName>
        <fullName evidence="9">Carbohydrate ABC transporter permease</fullName>
    </submittedName>
</protein>
<dbReference type="EMBL" id="CP165735">
    <property type="protein sequence ID" value="XDV71488.1"/>
    <property type="molecule type" value="Genomic_DNA"/>
</dbReference>
<keyword evidence="4 7" id="KW-0812">Transmembrane</keyword>
<organism evidence="9">
    <name type="scientific">Paenarthrobacter sp. AMU7</name>
    <dbReference type="NCBI Taxonomy" id="3162492"/>
    <lineage>
        <taxon>Bacteria</taxon>
        <taxon>Bacillati</taxon>
        <taxon>Actinomycetota</taxon>
        <taxon>Actinomycetes</taxon>
        <taxon>Micrococcales</taxon>
        <taxon>Micrococcaceae</taxon>
        <taxon>Paenarthrobacter</taxon>
    </lineage>
</organism>
<evidence type="ECO:0000256" key="7">
    <source>
        <dbReference type="RuleBase" id="RU363032"/>
    </source>
</evidence>
<proteinExistence type="inferred from homology"/>
<evidence type="ECO:0000256" key="2">
    <source>
        <dbReference type="ARBA" id="ARBA00022448"/>
    </source>
</evidence>
<evidence type="ECO:0000313" key="9">
    <source>
        <dbReference type="EMBL" id="XDV71488.1"/>
    </source>
</evidence>
<sequence length="266" mass="28628">MLVTLTLAAVAFVMMSPFIWTLMAATKPTNVAFTNPPQFIYEPTVDAFINLWETTDFYQYTLNTVIVGLLSVVGTLLLAAPAAYSLSRYGGKISTVILAFALLIQAVPGFAIMLPFYEIATSLGLYDTKIGLTLAFVAVNLPFTIWLLRNFFASISPDLDEAAMVDGCSRWGAFRRVILPVMQPGLVTASMLTFLLAFQSYLLPVVLTDVNSQTVPVFLSTQLGQSLPLLQQASAGVVLLTLPVMALALVAQKYLVAGLTAGSVKG</sequence>
<dbReference type="InterPro" id="IPR050901">
    <property type="entry name" value="BP-dep_ABC_trans_perm"/>
</dbReference>
<dbReference type="PROSITE" id="PS50928">
    <property type="entry name" value="ABC_TM1"/>
    <property type="match status" value="1"/>
</dbReference>
<dbReference type="Pfam" id="PF00528">
    <property type="entry name" value="BPD_transp_1"/>
    <property type="match status" value="1"/>
</dbReference>
<evidence type="ECO:0000259" key="8">
    <source>
        <dbReference type="PROSITE" id="PS50928"/>
    </source>
</evidence>
<keyword evidence="2 7" id="KW-0813">Transport</keyword>
<feature type="transmembrane region" description="Helical" evidence="7">
    <location>
        <begin position="185"/>
        <end position="207"/>
    </location>
</feature>
<dbReference type="PANTHER" id="PTHR32243:SF18">
    <property type="entry name" value="INNER MEMBRANE ABC TRANSPORTER PERMEASE PROTEIN YCJP"/>
    <property type="match status" value="1"/>
</dbReference>
<gene>
    <name evidence="9" type="ORF">ABQM86_21445</name>
</gene>
<feature type="transmembrane region" description="Helical" evidence="7">
    <location>
        <begin position="96"/>
        <end position="117"/>
    </location>
</feature>
<feature type="transmembrane region" description="Helical" evidence="7">
    <location>
        <begin position="227"/>
        <end position="250"/>
    </location>
</feature>
<feature type="domain" description="ABC transmembrane type-1" evidence="8">
    <location>
        <begin position="61"/>
        <end position="251"/>
    </location>
</feature>
<dbReference type="GO" id="GO:0055085">
    <property type="term" value="P:transmembrane transport"/>
    <property type="evidence" value="ECO:0007669"/>
    <property type="project" value="InterPro"/>
</dbReference>
<dbReference type="InterPro" id="IPR000515">
    <property type="entry name" value="MetI-like"/>
</dbReference>
<dbReference type="Gene3D" id="1.10.3720.10">
    <property type="entry name" value="MetI-like"/>
    <property type="match status" value="1"/>
</dbReference>
<name>A0AB39YNN7_9MICC</name>
<keyword evidence="3" id="KW-1003">Cell membrane</keyword>
<reference evidence="9" key="1">
    <citation type="submission" date="2024-07" db="EMBL/GenBank/DDBJ databases">
        <authorList>
            <person name="Li J."/>
            <person name="Wei H."/>
            <person name="Ma J."/>
        </authorList>
    </citation>
    <scope>NUCLEOTIDE SEQUENCE</scope>
    <source>
        <strain evidence="9">AMU7</strain>
    </source>
</reference>
<dbReference type="AlphaFoldDB" id="A0AB39YNN7"/>
<keyword evidence="6 7" id="KW-0472">Membrane</keyword>
<dbReference type="CDD" id="cd06261">
    <property type="entry name" value="TM_PBP2"/>
    <property type="match status" value="1"/>
</dbReference>
<feature type="transmembrane region" description="Helical" evidence="7">
    <location>
        <begin position="60"/>
        <end position="84"/>
    </location>
</feature>
<evidence type="ECO:0000256" key="5">
    <source>
        <dbReference type="ARBA" id="ARBA00022989"/>
    </source>
</evidence>
<dbReference type="RefSeq" id="WP_280624974.1">
    <property type="nucleotide sequence ID" value="NZ_CP165735.1"/>
</dbReference>
<evidence type="ECO:0000256" key="1">
    <source>
        <dbReference type="ARBA" id="ARBA00004651"/>
    </source>
</evidence>
<feature type="transmembrane region" description="Helical" evidence="7">
    <location>
        <begin position="129"/>
        <end position="148"/>
    </location>
</feature>
<keyword evidence="5 7" id="KW-1133">Transmembrane helix</keyword>
<dbReference type="SUPFAM" id="SSF161098">
    <property type="entry name" value="MetI-like"/>
    <property type="match status" value="1"/>
</dbReference>
<evidence type="ECO:0000256" key="4">
    <source>
        <dbReference type="ARBA" id="ARBA00022692"/>
    </source>
</evidence>